<protein>
    <submittedName>
        <fullName evidence="2">Uncharacterized protein</fullName>
    </submittedName>
</protein>
<evidence type="ECO:0000313" key="3">
    <source>
        <dbReference type="Proteomes" id="UP001519460"/>
    </source>
</evidence>
<accession>A0ABD0J9H4</accession>
<feature type="compositionally biased region" description="Acidic residues" evidence="1">
    <location>
        <begin position="36"/>
        <end position="54"/>
    </location>
</feature>
<evidence type="ECO:0000313" key="2">
    <source>
        <dbReference type="EMBL" id="KAK7466714.1"/>
    </source>
</evidence>
<name>A0ABD0J9H4_9CAEN</name>
<reference evidence="2 3" key="1">
    <citation type="journal article" date="2023" name="Sci. Data">
        <title>Genome assembly of the Korean intertidal mud-creeper Batillaria attramentaria.</title>
        <authorList>
            <person name="Patra A.K."/>
            <person name="Ho P.T."/>
            <person name="Jun S."/>
            <person name="Lee S.J."/>
            <person name="Kim Y."/>
            <person name="Won Y.J."/>
        </authorList>
    </citation>
    <scope>NUCLEOTIDE SEQUENCE [LARGE SCALE GENOMIC DNA]</scope>
    <source>
        <strain evidence="2">Wonlab-2016</strain>
    </source>
</reference>
<dbReference type="EMBL" id="JACVVK020000549">
    <property type="protein sequence ID" value="KAK7466714.1"/>
    <property type="molecule type" value="Genomic_DNA"/>
</dbReference>
<proteinExistence type="predicted"/>
<keyword evidence="3" id="KW-1185">Reference proteome</keyword>
<sequence length="73" mass="7669">MDFNPLDLLASTALRDNRATQPADTTSADLKLLQPEDADAEEEDDDETDGDGDDNAGSRSAATNGDVMPCLGL</sequence>
<comment type="caution">
    <text evidence="2">The sequence shown here is derived from an EMBL/GenBank/DDBJ whole genome shotgun (WGS) entry which is preliminary data.</text>
</comment>
<dbReference type="Proteomes" id="UP001519460">
    <property type="component" value="Unassembled WGS sequence"/>
</dbReference>
<organism evidence="2 3">
    <name type="scientific">Batillaria attramentaria</name>
    <dbReference type="NCBI Taxonomy" id="370345"/>
    <lineage>
        <taxon>Eukaryota</taxon>
        <taxon>Metazoa</taxon>
        <taxon>Spiralia</taxon>
        <taxon>Lophotrochozoa</taxon>
        <taxon>Mollusca</taxon>
        <taxon>Gastropoda</taxon>
        <taxon>Caenogastropoda</taxon>
        <taxon>Sorbeoconcha</taxon>
        <taxon>Cerithioidea</taxon>
        <taxon>Batillariidae</taxon>
        <taxon>Batillaria</taxon>
    </lineage>
</organism>
<dbReference type="AlphaFoldDB" id="A0ABD0J9H4"/>
<evidence type="ECO:0000256" key="1">
    <source>
        <dbReference type="SAM" id="MobiDB-lite"/>
    </source>
</evidence>
<gene>
    <name evidence="2" type="ORF">BaRGS_00037201</name>
</gene>
<feature type="region of interest" description="Disordered" evidence="1">
    <location>
        <begin position="15"/>
        <end position="73"/>
    </location>
</feature>
<feature type="compositionally biased region" description="Polar residues" evidence="1">
    <location>
        <begin position="19"/>
        <end position="28"/>
    </location>
</feature>